<evidence type="ECO:0000256" key="5">
    <source>
        <dbReference type="ARBA" id="ARBA00023136"/>
    </source>
</evidence>
<dbReference type="InterPro" id="IPR023996">
    <property type="entry name" value="TonB-dep_OMP_SusC/RagA"/>
</dbReference>
<dbReference type="SUPFAM" id="SSF56935">
    <property type="entry name" value="Porins"/>
    <property type="match status" value="1"/>
</dbReference>
<dbReference type="Pfam" id="PF13715">
    <property type="entry name" value="CarbopepD_reg_2"/>
    <property type="match status" value="1"/>
</dbReference>
<sequence>MRKLLILIILCLPVVVWAQDMRKITGRVLEAASGEPLPGATVFIDPDAPEAKEYNPAGTVTDVSGKFELTLPASIRYVVVSFIGYEALKADISGKTEFTFRLKEEVSQLDEVVVTGYQQIEKRKVTSAITTVQADDIKSIGVASIDQMLEGQVAGLMSTPTNGAPGAPAKMRIRSTVSLSGSTDPLWVLDGMILEGNDIPKDFGDKDNIDELQNTSIGGVNPADIESITILKDAAATAIYGAKAANGVIVITTKKGRQGKLRVNFSGGVFYTLKPDLGKLNLMNSSEKVDFELGLASRSDLDYRSDYGEVSRLLSKYGQLDALRENGFNGISSEAQGAIDALRGQTTDWGDVIYRNAVNQQYNLSISGGSDKATYYFSGGYYNEQGTTRKTGFERYNLTLKTDFDLAKNLKAGVSLFLNDSKKNGYLTDGDAFINPANYSRNANPYLQLTDEKGDYIYDPDIEGYSGRYVKFNYLEEVDNTDYTLKNRSIKPLFTLDYRLTDWLKLQTQFSMQLDHTATEKVAAKETYYVRKYREKTRGNDGSYFLPDGGIIQNSTKDMNQYHWKLQGEFNQVFGEVHAVNYMAGIELRRSKVTDLMTRGFGYDPNSLTTKPLVFPEGSTQMDNAEFEQYSKSFTEDRFLSVYMTGSYTYNNRYTFFGSLRYDGSNMFGVDRKYKYLPLWAVSGAWNINREAFLSDADWLSDLKLRASYGVQGNVDKDTSPLVVGEWDNTQVLPDNSESNIIVSSPPNQYLRWEKTTNWNGGLDVAVLGNRIAFTADVYRRVSDDLIGMRSLPGENGFDYSTMNWAKLTNRGYELSLSTVNVKTKDFRWVMDFNLAHNKSKINRLNVRDNSYEPSREGYSVGAVFSLKTAGLDENGLQMFYNKQGEKVSFNDFFGLEYGYMMGGLIPFLKSNLSAEEYRNLFTYEGTTEPKFTGGWINRFYYKNFDLTVSASFVLDQTVQEQPFYNPVQTSPGQNYSRRMSQIWSPDNTSGKYPRIMGTYTEGEENWAYQWLGMLDPGNSYRKYDYWFKKMSYMRINSIRLGYTFPERLLGHIGFSSARISFEARNPFVFGSSYKGYFDPETYGNIYTQPLAKTFSCGIDLTF</sequence>
<dbReference type="EMBL" id="QRYC01000009">
    <property type="protein sequence ID" value="RGU56604.1"/>
    <property type="molecule type" value="Genomic_DNA"/>
</dbReference>
<dbReference type="InterPro" id="IPR023997">
    <property type="entry name" value="TonB-dep_OMP_SusC/RagA_CS"/>
</dbReference>
<dbReference type="AlphaFoldDB" id="A0A412TRW9"/>
<dbReference type="Gene3D" id="2.170.130.10">
    <property type="entry name" value="TonB-dependent receptor, plug domain"/>
    <property type="match status" value="1"/>
</dbReference>
<dbReference type="Gene3D" id="2.60.40.1120">
    <property type="entry name" value="Carboxypeptidase-like, regulatory domain"/>
    <property type="match status" value="1"/>
</dbReference>
<dbReference type="Gene3D" id="2.40.170.20">
    <property type="entry name" value="TonB-dependent receptor, beta-barrel domain"/>
    <property type="match status" value="1"/>
</dbReference>
<evidence type="ECO:0000313" key="10">
    <source>
        <dbReference type="Proteomes" id="UP000284243"/>
    </source>
</evidence>
<organism evidence="9 10">
    <name type="scientific">Odoribacter splanchnicus</name>
    <dbReference type="NCBI Taxonomy" id="28118"/>
    <lineage>
        <taxon>Bacteria</taxon>
        <taxon>Pseudomonadati</taxon>
        <taxon>Bacteroidota</taxon>
        <taxon>Bacteroidia</taxon>
        <taxon>Bacteroidales</taxon>
        <taxon>Odoribacteraceae</taxon>
        <taxon>Odoribacter</taxon>
    </lineage>
</organism>
<evidence type="ECO:0000256" key="4">
    <source>
        <dbReference type="ARBA" id="ARBA00022692"/>
    </source>
</evidence>
<comment type="similarity">
    <text evidence="7">Belongs to the TonB-dependent receptor family.</text>
</comment>
<comment type="subcellular location">
    <subcellularLocation>
        <location evidence="1 7">Cell outer membrane</location>
        <topology evidence="1 7">Multi-pass membrane protein</topology>
    </subcellularLocation>
</comment>
<dbReference type="InterPro" id="IPR008969">
    <property type="entry name" value="CarboxyPept-like_regulatory"/>
</dbReference>
<reference evidence="9 10" key="1">
    <citation type="submission" date="2018-08" db="EMBL/GenBank/DDBJ databases">
        <title>A genome reference for cultivated species of the human gut microbiota.</title>
        <authorList>
            <person name="Zou Y."/>
            <person name="Xue W."/>
            <person name="Luo G."/>
        </authorList>
    </citation>
    <scope>NUCLEOTIDE SEQUENCE [LARGE SCALE GENOMIC DNA]</scope>
    <source>
        <strain evidence="9 10">AF16-14</strain>
    </source>
</reference>
<feature type="domain" description="TonB-dependent receptor plug" evidence="8">
    <location>
        <begin position="122"/>
        <end position="248"/>
    </location>
</feature>
<proteinExistence type="inferred from homology"/>
<dbReference type="Proteomes" id="UP000284243">
    <property type="component" value="Unassembled WGS sequence"/>
</dbReference>
<dbReference type="NCBIfam" id="TIGR04057">
    <property type="entry name" value="SusC_RagA_signa"/>
    <property type="match status" value="1"/>
</dbReference>
<dbReference type="PROSITE" id="PS52016">
    <property type="entry name" value="TONB_DEPENDENT_REC_3"/>
    <property type="match status" value="1"/>
</dbReference>
<dbReference type="InterPro" id="IPR039426">
    <property type="entry name" value="TonB-dep_rcpt-like"/>
</dbReference>
<dbReference type="GO" id="GO:0009279">
    <property type="term" value="C:cell outer membrane"/>
    <property type="evidence" value="ECO:0007669"/>
    <property type="project" value="UniProtKB-SubCell"/>
</dbReference>
<comment type="caution">
    <text evidence="9">The sequence shown here is derived from an EMBL/GenBank/DDBJ whole genome shotgun (WGS) entry which is preliminary data.</text>
</comment>
<keyword evidence="6 7" id="KW-0998">Cell outer membrane</keyword>
<dbReference type="InterPro" id="IPR012910">
    <property type="entry name" value="Plug_dom"/>
</dbReference>
<keyword evidence="5 7" id="KW-0472">Membrane</keyword>
<evidence type="ECO:0000256" key="2">
    <source>
        <dbReference type="ARBA" id="ARBA00022448"/>
    </source>
</evidence>
<keyword evidence="4 7" id="KW-0812">Transmembrane</keyword>
<evidence type="ECO:0000256" key="3">
    <source>
        <dbReference type="ARBA" id="ARBA00022452"/>
    </source>
</evidence>
<dbReference type="NCBIfam" id="TIGR04056">
    <property type="entry name" value="OMP_RagA_SusC"/>
    <property type="match status" value="1"/>
</dbReference>
<evidence type="ECO:0000256" key="7">
    <source>
        <dbReference type="PROSITE-ProRule" id="PRU01360"/>
    </source>
</evidence>
<dbReference type="RefSeq" id="WP_113028446.1">
    <property type="nucleotide sequence ID" value="NZ_CABJFF010000014.1"/>
</dbReference>
<evidence type="ECO:0000259" key="8">
    <source>
        <dbReference type="Pfam" id="PF07715"/>
    </source>
</evidence>
<dbReference type="InterPro" id="IPR037066">
    <property type="entry name" value="Plug_dom_sf"/>
</dbReference>
<name>A0A412TRW9_9BACT</name>
<gene>
    <name evidence="9" type="ORF">DWW57_08640</name>
</gene>
<keyword evidence="3 7" id="KW-1134">Transmembrane beta strand</keyword>
<dbReference type="InterPro" id="IPR036942">
    <property type="entry name" value="Beta-barrel_TonB_sf"/>
</dbReference>
<evidence type="ECO:0000256" key="1">
    <source>
        <dbReference type="ARBA" id="ARBA00004571"/>
    </source>
</evidence>
<evidence type="ECO:0000313" key="9">
    <source>
        <dbReference type="EMBL" id="RGU56604.1"/>
    </source>
</evidence>
<dbReference type="Pfam" id="PF07715">
    <property type="entry name" value="Plug"/>
    <property type="match status" value="1"/>
</dbReference>
<protein>
    <submittedName>
        <fullName evidence="9">SusC/RagA family TonB-linked outer membrane protein</fullName>
    </submittedName>
</protein>
<evidence type="ECO:0000256" key="6">
    <source>
        <dbReference type="ARBA" id="ARBA00023237"/>
    </source>
</evidence>
<dbReference type="SUPFAM" id="SSF49464">
    <property type="entry name" value="Carboxypeptidase regulatory domain-like"/>
    <property type="match status" value="1"/>
</dbReference>
<keyword evidence="2 7" id="KW-0813">Transport</keyword>
<accession>A0A412TRW9</accession>